<dbReference type="InterPro" id="IPR002685">
    <property type="entry name" value="Glyco_trans_15"/>
</dbReference>
<evidence type="ECO:0000313" key="5">
    <source>
        <dbReference type="EMBL" id="EIJ89606.1"/>
    </source>
</evidence>
<dbReference type="STRING" id="935791.I3EK59"/>
<evidence type="ECO:0000256" key="4">
    <source>
        <dbReference type="SAM" id="SignalP"/>
    </source>
</evidence>
<feature type="chain" id="PRO_5003670552" evidence="4">
    <location>
        <begin position="20"/>
        <end position="343"/>
    </location>
</feature>
<dbReference type="Proteomes" id="UP000002872">
    <property type="component" value="Unassembled WGS sequence"/>
</dbReference>
<dbReference type="PIRSF" id="PIRSF018153">
    <property type="entry name" value="Glyco_trans_15"/>
    <property type="match status" value="1"/>
</dbReference>
<dbReference type="PANTHER" id="PTHR31121">
    <property type="entry name" value="ALPHA-1,2 MANNOSYLTRANSFERASE KTR1"/>
    <property type="match status" value="1"/>
</dbReference>
<dbReference type="SUPFAM" id="SSF53448">
    <property type="entry name" value="Nucleotide-diphospho-sugar transferases"/>
    <property type="match status" value="1"/>
</dbReference>
<evidence type="ECO:0000256" key="2">
    <source>
        <dbReference type="ARBA" id="ARBA00022679"/>
    </source>
</evidence>
<dbReference type="OMA" id="RKMCRFF"/>
<protein>
    <submittedName>
        <fullName evidence="5">Uncharacterized protein</fullName>
    </submittedName>
</protein>
<dbReference type="GO" id="GO:0016020">
    <property type="term" value="C:membrane"/>
    <property type="evidence" value="ECO:0007669"/>
    <property type="project" value="InterPro"/>
</dbReference>
<accession>I3EK59</accession>
<dbReference type="GO" id="GO:0006487">
    <property type="term" value="P:protein N-linked glycosylation"/>
    <property type="evidence" value="ECO:0007669"/>
    <property type="project" value="TreeGrafter"/>
</dbReference>
<dbReference type="InParanoid" id="I3EK59"/>
<dbReference type="Gene3D" id="3.90.550.10">
    <property type="entry name" value="Spore Coat Polysaccharide Biosynthesis Protein SpsA, Chain A"/>
    <property type="match status" value="1"/>
</dbReference>
<comment type="similarity">
    <text evidence="1">Belongs to the glycosyltransferase 15 family.</text>
</comment>
<keyword evidence="4" id="KW-0732">Signal</keyword>
<dbReference type="OrthoDB" id="439943at2759"/>
<proteinExistence type="inferred from homology"/>
<dbReference type="GO" id="GO:0006493">
    <property type="term" value="P:protein O-linked glycosylation"/>
    <property type="evidence" value="ECO:0007669"/>
    <property type="project" value="TreeGrafter"/>
</dbReference>
<dbReference type="InterPro" id="IPR029044">
    <property type="entry name" value="Nucleotide-diphossugar_trans"/>
</dbReference>
<feature type="signal peptide" evidence="4">
    <location>
        <begin position="1"/>
        <end position="19"/>
    </location>
</feature>
<dbReference type="HOGENOM" id="CLU_024327_4_0_1"/>
<evidence type="ECO:0000313" key="6">
    <source>
        <dbReference type="Proteomes" id="UP000002872"/>
    </source>
</evidence>
<name>I3EK59_NEMP3</name>
<sequence>MYIWGILYALCLAVKETVQKESACIFILCRNSDISGLKPTITKFEKYFNKKYQYPYVLVNDVPFTEDFKKEFTSLTGNTVEFGIIPTEQWSYPVWIDKKKAKERRDKMQKDNVLYGGSESYRHMCRYFSGFFFNHPLTAKYQYYWRVEPDTSLHCPIEYDVFEYMRINKKKYGFTIALYEYPQTVASLWKTVQQFISSYNTFYKPGDYWTIIEPINLHRFITDEMYTQYNMCHFWSNFEIADFSFFRSKKYRMFFNYLDRSGGFFYERWGDAPVHSIAASIFLNSKEVHYFEDIGYTHPPFTHCPHPSLQKSACDCNAFTSVSITMPQCISLYKKVSKLTSNQ</sequence>
<reference evidence="5" key="1">
    <citation type="submission" date="2011-01" db="EMBL/GenBank/DDBJ databases">
        <title>The Genome Sequence of Nematocida parisii strain ERTm3.</title>
        <authorList>
            <consortium name="The Broad Institute Genome Sequencing Platform"/>
            <consortium name="The Broad Institute Genome Sequencing Center for Infectious Disease"/>
            <person name="Cuomo C."/>
            <person name="Troemel E."/>
            <person name="Young S.K."/>
            <person name="Zeng Q."/>
            <person name="Gargeya S."/>
            <person name="Fitzgerald M."/>
            <person name="Haas B."/>
            <person name="Abouelleil A."/>
            <person name="Alvarado L."/>
            <person name="Arachchi H.M."/>
            <person name="Berlin A."/>
            <person name="Chapman S.B."/>
            <person name="Gearin G."/>
            <person name="Goldberg J."/>
            <person name="Griggs A."/>
            <person name="Gujja S."/>
            <person name="Hansen M."/>
            <person name="Heiman D."/>
            <person name="Howarth C."/>
            <person name="Larimer J."/>
            <person name="Lui A."/>
            <person name="MacDonald P.J.P."/>
            <person name="McCowen C."/>
            <person name="Montmayeur A."/>
            <person name="Murphy C."/>
            <person name="Neiman D."/>
            <person name="Pearson M."/>
            <person name="Priest M."/>
            <person name="Roberts A."/>
            <person name="Saif S."/>
            <person name="Shea T."/>
            <person name="Sisk P."/>
            <person name="Stolte C."/>
            <person name="Sykes S."/>
            <person name="Wortman J."/>
            <person name="Nusbaum C."/>
            <person name="Birren B."/>
        </authorList>
    </citation>
    <scope>NUCLEOTIDE SEQUENCE</scope>
    <source>
        <strain evidence="5">ERTm3</strain>
    </source>
</reference>
<keyword evidence="6" id="KW-1185">Reference proteome</keyword>
<gene>
    <name evidence="5" type="ORF">NEQG_00376</name>
</gene>
<dbReference type="AlphaFoldDB" id="I3EK59"/>
<keyword evidence="2" id="KW-0808">Transferase</keyword>
<dbReference type="GO" id="GO:0000026">
    <property type="term" value="F:alpha-1,2-mannosyltransferase activity"/>
    <property type="evidence" value="ECO:0007669"/>
    <property type="project" value="TreeGrafter"/>
</dbReference>
<evidence type="ECO:0000256" key="3">
    <source>
        <dbReference type="PIRSR" id="PIRSR018153-1"/>
    </source>
</evidence>
<dbReference type="VEuPathDB" id="MicrosporidiaDB:NEQG_00376"/>
<dbReference type="FunFam" id="3.90.550.10:FF:000051">
    <property type="entry name" value="Alpha-1,2-mannosyltransferase (Ktr4)"/>
    <property type="match status" value="1"/>
</dbReference>
<dbReference type="GO" id="GO:0000032">
    <property type="term" value="P:cell wall mannoprotein biosynthetic process"/>
    <property type="evidence" value="ECO:0007669"/>
    <property type="project" value="TreeGrafter"/>
</dbReference>
<dbReference type="EMBL" id="GL870876">
    <property type="protein sequence ID" value="EIJ89606.1"/>
    <property type="molecule type" value="Genomic_DNA"/>
</dbReference>
<dbReference type="PANTHER" id="PTHR31121:SF13">
    <property type="entry name" value="O-GLYCOSIDE ALPHA-1,2-MANNOSYLTRANSFERASE HOMOLOG 2"/>
    <property type="match status" value="1"/>
</dbReference>
<evidence type="ECO:0000256" key="1">
    <source>
        <dbReference type="ARBA" id="ARBA00007677"/>
    </source>
</evidence>
<dbReference type="FunCoup" id="I3EK59">
    <property type="interactions" value="37"/>
</dbReference>
<dbReference type="Pfam" id="PF01793">
    <property type="entry name" value="Glyco_transf_15"/>
    <property type="match status" value="1"/>
</dbReference>
<feature type="active site" description="Nucleophile" evidence="3">
    <location>
        <position position="239"/>
    </location>
</feature>
<dbReference type="GO" id="GO:0005794">
    <property type="term" value="C:Golgi apparatus"/>
    <property type="evidence" value="ECO:0007669"/>
    <property type="project" value="TreeGrafter"/>
</dbReference>
<organism evidence="5 6">
    <name type="scientific">Nematocida parisii (strain ERTm3)</name>
    <name type="common">Nematode killer fungus</name>
    <dbReference type="NCBI Taxonomy" id="935791"/>
    <lineage>
        <taxon>Eukaryota</taxon>
        <taxon>Fungi</taxon>
        <taxon>Fungi incertae sedis</taxon>
        <taxon>Microsporidia</taxon>
        <taxon>Nematocida</taxon>
    </lineage>
</organism>